<dbReference type="InterPro" id="IPR046347">
    <property type="entry name" value="bZIP_sf"/>
</dbReference>
<dbReference type="Proteomes" id="UP000694423">
    <property type="component" value="Unplaced"/>
</dbReference>
<dbReference type="SMART" id="SM00338">
    <property type="entry name" value="BRLZ"/>
    <property type="match status" value="1"/>
</dbReference>
<keyword evidence="4" id="KW-0238">DNA-binding</keyword>
<dbReference type="PANTHER" id="PTHR13044:SF3">
    <property type="entry name" value="CYCLIC AMP-DEPENDENT TRANSCRIPTION FACTOR ATF-5"/>
    <property type="match status" value="1"/>
</dbReference>
<dbReference type="GO" id="GO:0005634">
    <property type="term" value="C:nucleus"/>
    <property type="evidence" value="ECO:0007669"/>
    <property type="project" value="UniProtKB-SubCell"/>
</dbReference>
<name>A0A8C4JC58_DRONO</name>
<evidence type="ECO:0000256" key="7">
    <source>
        <dbReference type="SAM" id="MobiDB-lite"/>
    </source>
</evidence>
<accession>A0A8C4JC58</accession>
<feature type="region of interest" description="Disordered" evidence="7">
    <location>
        <begin position="1"/>
        <end position="123"/>
    </location>
</feature>
<comment type="subcellular location">
    <subcellularLocation>
        <location evidence="1">Nucleus</location>
    </subcellularLocation>
</comment>
<sequence length="139" mass="14684">MGSGEGASLGPPREGTQLGGGVASLHLPHCTPYLSPGGTQPPAPAPPAPGPGPLAPKGDRKQKKRDQNKTAALRYRQRKRAEYEALGDQCQSLEARNRELKEKADSIERHHEQSRPTSLSPACCISSVANSSCLPAQPS</sequence>
<keyword evidence="3" id="KW-0805">Transcription regulation</keyword>
<dbReference type="Ensembl" id="ENSDNVT00000008305.1">
    <property type="protein sequence ID" value="ENSDNVP00000006863.1"/>
    <property type="gene ID" value="ENSDNVG00000004917.1"/>
</dbReference>
<keyword evidence="10" id="KW-1185">Reference proteome</keyword>
<feature type="compositionally biased region" description="Basic and acidic residues" evidence="7">
    <location>
        <begin position="95"/>
        <end position="114"/>
    </location>
</feature>
<feature type="domain" description="BZIP" evidence="8">
    <location>
        <begin position="58"/>
        <end position="115"/>
    </location>
</feature>
<organism evidence="9 10">
    <name type="scientific">Dromaius novaehollandiae</name>
    <name type="common">Emu</name>
    <dbReference type="NCBI Taxonomy" id="8790"/>
    <lineage>
        <taxon>Eukaryota</taxon>
        <taxon>Metazoa</taxon>
        <taxon>Chordata</taxon>
        <taxon>Craniata</taxon>
        <taxon>Vertebrata</taxon>
        <taxon>Euteleostomi</taxon>
        <taxon>Archelosauria</taxon>
        <taxon>Archosauria</taxon>
        <taxon>Dinosauria</taxon>
        <taxon>Saurischia</taxon>
        <taxon>Theropoda</taxon>
        <taxon>Coelurosauria</taxon>
        <taxon>Aves</taxon>
        <taxon>Palaeognathae</taxon>
        <taxon>Casuariiformes</taxon>
        <taxon>Dromaiidae</taxon>
        <taxon>Dromaius</taxon>
    </lineage>
</organism>
<evidence type="ECO:0000259" key="8">
    <source>
        <dbReference type="PROSITE" id="PS50217"/>
    </source>
</evidence>
<evidence type="ECO:0000313" key="10">
    <source>
        <dbReference type="Proteomes" id="UP000694423"/>
    </source>
</evidence>
<evidence type="ECO:0000256" key="4">
    <source>
        <dbReference type="ARBA" id="ARBA00023125"/>
    </source>
</evidence>
<keyword evidence="5" id="KW-0804">Transcription</keyword>
<keyword evidence="6" id="KW-0539">Nucleus</keyword>
<dbReference type="Gene3D" id="1.20.5.170">
    <property type="match status" value="1"/>
</dbReference>
<evidence type="ECO:0000256" key="6">
    <source>
        <dbReference type="ARBA" id="ARBA00023242"/>
    </source>
</evidence>
<dbReference type="Pfam" id="PF00170">
    <property type="entry name" value="bZIP_1"/>
    <property type="match status" value="1"/>
</dbReference>
<feature type="compositionally biased region" description="Pro residues" evidence="7">
    <location>
        <begin position="39"/>
        <end position="54"/>
    </location>
</feature>
<dbReference type="GO" id="GO:0001228">
    <property type="term" value="F:DNA-binding transcription activator activity, RNA polymerase II-specific"/>
    <property type="evidence" value="ECO:0007669"/>
    <property type="project" value="TreeGrafter"/>
</dbReference>
<dbReference type="FunFam" id="1.20.5.170:FF:000021">
    <property type="entry name" value="Cyclic AMP-dependent transcription factor ATF-4"/>
    <property type="match status" value="1"/>
</dbReference>
<dbReference type="PANTHER" id="PTHR13044">
    <property type="entry name" value="ACTIVATING TRANSCRIPTION FACTOR ATF 4/5"/>
    <property type="match status" value="1"/>
</dbReference>
<protein>
    <recommendedName>
        <fullName evidence="8">BZIP domain-containing protein</fullName>
    </recommendedName>
</protein>
<dbReference type="CDD" id="cd14692">
    <property type="entry name" value="bZIP_ATF4"/>
    <property type="match status" value="1"/>
</dbReference>
<evidence type="ECO:0000313" key="9">
    <source>
        <dbReference type="Ensembl" id="ENSDNVP00000006863.1"/>
    </source>
</evidence>
<reference evidence="9" key="2">
    <citation type="submission" date="2025-09" db="UniProtKB">
        <authorList>
            <consortium name="Ensembl"/>
        </authorList>
    </citation>
    <scope>IDENTIFICATION</scope>
</reference>
<comment type="similarity">
    <text evidence="2">Belongs to the bZIP family.</text>
</comment>
<dbReference type="InterPro" id="IPR004827">
    <property type="entry name" value="bZIP"/>
</dbReference>
<dbReference type="AlphaFoldDB" id="A0A8C4JC58"/>
<evidence type="ECO:0000256" key="3">
    <source>
        <dbReference type="ARBA" id="ARBA00023015"/>
    </source>
</evidence>
<dbReference type="SUPFAM" id="SSF57959">
    <property type="entry name" value="Leucine zipper domain"/>
    <property type="match status" value="1"/>
</dbReference>
<proteinExistence type="inferred from homology"/>
<evidence type="ECO:0000256" key="5">
    <source>
        <dbReference type="ARBA" id="ARBA00023163"/>
    </source>
</evidence>
<dbReference type="GO" id="GO:0000977">
    <property type="term" value="F:RNA polymerase II transcription regulatory region sequence-specific DNA binding"/>
    <property type="evidence" value="ECO:0007669"/>
    <property type="project" value="TreeGrafter"/>
</dbReference>
<dbReference type="PROSITE" id="PS50217">
    <property type="entry name" value="BZIP"/>
    <property type="match status" value="1"/>
</dbReference>
<dbReference type="GO" id="GO:0042981">
    <property type="term" value="P:regulation of apoptotic process"/>
    <property type="evidence" value="ECO:0007669"/>
    <property type="project" value="UniProtKB-ARBA"/>
</dbReference>
<reference evidence="9" key="1">
    <citation type="submission" date="2025-08" db="UniProtKB">
        <authorList>
            <consortium name="Ensembl"/>
        </authorList>
    </citation>
    <scope>IDENTIFICATION</scope>
</reference>
<evidence type="ECO:0000256" key="1">
    <source>
        <dbReference type="ARBA" id="ARBA00004123"/>
    </source>
</evidence>
<evidence type="ECO:0000256" key="2">
    <source>
        <dbReference type="ARBA" id="ARBA00007163"/>
    </source>
</evidence>